<keyword evidence="5" id="KW-0479">Metal-binding</keyword>
<evidence type="ECO:0000313" key="9">
    <source>
        <dbReference type="EMBL" id="KAK2555277.1"/>
    </source>
</evidence>
<comment type="caution">
    <text evidence="9">The sequence shown here is derived from an EMBL/GenBank/DDBJ whole genome shotgun (WGS) entry which is preliminary data.</text>
</comment>
<dbReference type="InterPro" id="IPR027806">
    <property type="entry name" value="HARBI1_dom"/>
</dbReference>
<dbReference type="EMBL" id="JARQWQ010000064">
    <property type="protein sequence ID" value="KAK2555277.1"/>
    <property type="molecule type" value="Genomic_DNA"/>
</dbReference>
<proteinExistence type="inferred from homology"/>
<evidence type="ECO:0000256" key="5">
    <source>
        <dbReference type="ARBA" id="ARBA00022723"/>
    </source>
</evidence>
<evidence type="ECO:0000256" key="7">
    <source>
        <dbReference type="ARBA" id="ARBA00023242"/>
    </source>
</evidence>
<evidence type="ECO:0000313" key="10">
    <source>
        <dbReference type="Proteomes" id="UP001249851"/>
    </source>
</evidence>
<keyword evidence="6" id="KW-0378">Hydrolase</keyword>
<name>A0AAD9Q5R7_ACRCE</name>
<feature type="domain" description="DDE Tnp4" evidence="8">
    <location>
        <begin position="172"/>
        <end position="337"/>
    </location>
</feature>
<evidence type="ECO:0000256" key="3">
    <source>
        <dbReference type="ARBA" id="ARBA00006958"/>
    </source>
</evidence>
<keyword evidence="4" id="KW-0540">Nuclease</keyword>
<dbReference type="PANTHER" id="PTHR22930:SF269">
    <property type="entry name" value="NUCLEASE HARBI1-LIKE PROTEIN"/>
    <property type="match status" value="1"/>
</dbReference>
<protein>
    <submittedName>
        <fullName evidence="9">Protein ALP1-like</fullName>
    </submittedName>
</protein>
<gene>
    <name evidence="9" type="ORF">P5673_023262</name>
</gene>
<evidence type="ECO:0000256" key="4">
    <source>
        <dbReference type="ARBA" id="ARBA00022722"/>
    </source>
</evidence>
<keyword evidence="10" id="KW-1185">Reference proteome</keyword>
<dbReference type="GO" id="GO:0005634">
    <property type="term" value="C:nucleus"/>
    <property type="evidence" value="ECO:0007669"/>
    <property type="project" value="UniProtKB-SubCell"/>
</dbReference>
<keyword evidence="7" id="KW-0539">Nucleus</keyword>
<dbReference type="AlphaFoldDB" id="A0AAD9Q5R7"/>
<dbReference type="GO" id="GO:0016787">
    <property type="term" value="F:hydrolase activity"/>
    <property type="evidence" value="ECO:0007669"/>
    <property type="project" value="UniProtKB-KW"/>
</dbReference>
<organism evidence="9 10">
    <name type="scientific">Acropora cervicornis</name>
    <name type="common">Staghorn coral</name>
    <dbReference type="NCBI Taxonomy" id="6130"/>
    <lineage>
        <taxon>Eukaryota</taxon>
        <taxon>Metazoa</taxon>
        <taxon>Cnidaria</taxon>
        <taxon>Anthozoa</taxon>
        <taxon>Hexacorallia</taxon>
        <taxon>Scleractinia</taxon>
        <taxon>Astrocoeniina</taxon>
        <taxon>Acroporidae</taxon>
        <taxon>Acropora</taxon>
    </lineage>
</organism>
<dbReference type="PANTHER" id="PTHR22930">
    <property type="match status" value="1"/>
</dbReference>
<comment type="subcellular location">
    <subcellularLocation>
        <location evidence="2">Nucleus</location>
    </subcellularLocation>
</comment>
<comment type="similarity">
    <text evidence="3">Belongs to the HARBI1 family.</text>
</comment>
<sequence length="428" mass="49229">MAAAVNKRLLPLFYLRQRRKRKQRYRKKYWIRDIFRSRFLLGEYHTLVKEMHENDHESFYKYFRMTPERFDNLLLLVGPMLTKKSLYREPISAGERLSVTLRFLATGDSQQTISFSYRIGLTTVSNIIAETCDALWIALQDYITSPSKPEEWKQIADDFWNVWNFPMCCGAIDGKHLVMQCPPGAGSDYFNYKGTHSIVLLACCDARYLFTMIDIGSAGRNSDGGVFSHSQFGQALERNEIGLPAPDILPNTTDTRCPYLFTADDAFPLKTWMMKPYKVSFLSESNRIFSYRLSRARRIIENTFGIASARWRVWRRPVLASPEKVTAIAKAVCVLHNYLMTEEWGVPHEAKRYCPTGFADSEDRNGKNCPGGWRAITSEDTGLLSIGRQGSNNYSQDAKYVQVMLTEYFSSNEGQVPWQYRHVTSTGN</sequence>
<reference evidence="9" key="2">
    <citation type="journal article" date="2023" name="Science">
        <title>Genomic signatures of disease resistance in endangered staghorn corals.</title>
        <authorList>
            <person name="Vollmer S.V."/>
            <person name="Selwyn J.D."/>
            <person name="Despard B.A."/>
            <person name="Roesel C.L."/>
        </authorList>
    </citation>
    <scope>NUCLEOTIDE SEQUENCE</scope>
    <source>
        <strain evidence="9">K2</strain>
    </source>
</reference>
<dbReference type="InterPro" id="IPR045249">
    <property type="entry name" value="HARBI1-like"/>
</dbReference>
<evidence type="ECO:0000256" key="6">
    <source>
        <dbReference type="ARBA" id="ARBA00022801"/>
    </source>
</evidence>
<evidence type="ECO:0000256" key="1">
    <source>
        <dbReference type="ARBA" id="ARBA00001968"/>
    </source>
</evidence>
<dbReference type="Proteomes" id="UP001249851">
    <property type="component" value="Unassembled WGS sequence"/>
</dbReference>
<accession>A0AAD9Q5R7</accession>
<evidence type="ECO:0000256" key="2">
    <source>
        <dbReference type="ARBA" id="ARBA00004123"/>
    </source>
</evidence>
<reference evidence="9" key="1">
    <citation type="journal article" date="2023" name="G3 (Bethesda)">
        <title>Whole genome assembly and annotation of the endangered Caribbean coral Acropora cervicornis.</title>
        <authorList>
            <person name="Selwyn J.D."/>
            <person name="Vollmer S.V."/>
        </authorList>
    </citation>
    <scope>NUCLEOTIDE SEQUENCE</scope>
    <source>
        <strain evidence="9">K2</strain>
    </source>
</reference>
<comment type="cofactor">
    <cofactor evidence="1">
        <name>a divalent metal cation</name>
        <dbReference type="ChEBI" id="CHEBI:60240"/>
    </cofactor>
</comment>
<dbReference type="GO" id="GO:0004518">
    <property type="term" value="F:nuclease activity"/>
    <property type="evidence" value="ECO:0007669"/>
    <property type="project" value="UniProtKB-KW"/>
</dbReference>
<dbReference type="Pfam" id="PF13359">
    <property type="entry name" value="DDE_Tnp_4"/>
    <property type="match status" value="1"/>
</dbReference>
<evidence type="ECO:0000259" key="8">
    <source>
        <dbReference type="Pfam" id="PF13359"/>
    </source>
</evidence>
<dbReference type="GO" id="GO:0046872">
    <property type="term" value="F:metal ion binding"/>
    <property type="evidence" value="ECO:0007669"/>
    <property type="project" value="UniProtKB-KW"/>
</dbReference>